<dbReference type="InterPro" id="IPR029044">
    <property type="entry name" value="Nucleotide-diphossugar_trans"/>
</dbReference>
<dbReference type="Proteomes" id="UP000277007">
    <property type="component" value="Unassembled WGS sequence"/>
</dbReference>
<evidence type="ECO:0000313" key="3">
    <source>
        <dbReference type="EMBL" id="RTR14175.1"/>
    </source>
</evidence>
<dbReference type="RefSeq" id="WP_126620301.1">
    <property type="nucleotide sequence ID" value="NZ_JBHUCY010000076.1"/>
</dbReference>
<dbReference type="EMBL" id="RXMA01000041">
    <property type="protein sequence ID" value="RTR14175.1"/>
    <property type="molecule type" value="Genomic_DNA"/>
</dbReference>
<dbReference type="OrthoDB" id="9815923at2"/>
<name>A0A3S0K1E0_9PROT</name>
<comment type="caution">
    <text evidence="3">The sequence shown here is derived from an EMBL/GenBank/DDBJ whole genome shotgun (WGS) entry which is preliminary data.</text>
</comment>
<dbReference type="InterPro" id="IPR001173">
    <property type="entry name" value="Glyco_trans_2-like"/>
</dbReference>
<accession>A0A3S0K1E0</accession>
<feature type="domain" description="Glycosyltransferase 2-like" evidence="2">
    <location>
        <begin position="17"/>
        <end position="125"/>
    </location>
</feature>
<dbReference type="Gene3D" id="3.90.550.10">
    <property type="entry name" value="Spore Coat Polysaccharide Biosynthesis Protein SpsA, Chain A"/>
    <property type="match status" value="1"/>
</dbReference>
<dbReference type="GO" id="GO:0016740">
    <property type="term" value="F:transferase activity"/>
    <property type="evidence" value="ECO:0007669"/>
    <property type="project" value="UniProtKB-KW"/>
</dbReference>
<evidence type="ECO:0000256" key="1">
    <source>
        <dbReference type="ARBA" id="ARBA00038494"/>
    </source>
</evidence>
<sequence length="281" mass="31262">MSERIGHEPVGAARVAVVILTLNEATRLPGCLAAIPAAHPVMVVDSGSTDDTVGIARRAGARVLLNPWPGFAAQRNFCLDACGDAADWALFIDADEIFPPAFFEWLETTLAAGDPGFDVAQIPSHLVFCGQTLRYAPGYPVHHPRLVRTCGVRFVPNDSGHGETVAEPFREGFCPVPYLHFFYDGDLTRWMRKHVGLAAQEAAANESAQGRLTSRARLNRLFGRGPLRIPLRFFYHYVWRGGWHDGRAGLLYALMYTWFEATKWLLRLSNSTRTADRHDQD</sequence>
<dbReference type="AlphaFoldDB" id="A0A3S0K1E0"/>
<dbReference type="Pfam" id="PF00535">
    <property type="entry name" value="Glycos_transf_2"/>
    <property type="match status" value="1"/>
</dbReference>
<dbReference type="CDD" id="cd02511">
    <property type="entry name" value="Beta4Glucosyltransferase"/>
    <property type="match status" value="1"/>
</dbReference>
<organism evidence="3 4">
    <name type="scientific">Azospirillum griseum</name>
    <dbReference type="NCBI Taxonomy" id="2496639"/>
    <lineage>
        <taxon>Bacteria</taxon>
        <taxon>Pseudomonadati</taxon>
        <taxon>Pseudomonadota</taxon>
        <taxon>Alphaproteobacteria</taxon>
        <taxon>Rhodospirillales</taxon>
        <taxon>Azospirillaceae</taxon>
        <taxon>Azospirillum</taxon>
    </lineage>
</organism>
<protein>
    <submittedName>
        <fullName evidence="3">Glycosyltransferase family 2 protein</fullName>
    </submittedName>
</protein>
<keyword evidence="3" id="KW-0808">Transferase</keyword>
<keyword evidence="4" id="KW-1185">Reference proteome</keyword>
<comment type="similarity">
    <text evidence="1">Belongs to the glycosyltransferase 2 family. WaaE/KdtX subfamily.</text>
</comment>
<proteinExistence type="inferred from homology"/>
<dbReference type="SUPFAM" id="SSF53448">
    <property type="entry name" value="Nucleotide-diphospho-sugar transferases"/>
    <property type="match status" value="1"/>
</dbReference>
<gene>
    <name evidence="3" type="ORF">EJ903_24125</name>
</gene>
<evidence type="ECO:0000259" key="2">
    <source>
        <dbReference type="Pfam" id="PF00535"/>
    </source>
</evidence>
<reference evidence="3 4" key="1">
    <citation type="submission" date="2018-12" db="EMBL/GenBank/DDBJ databases">
        <authorList>
            <person name="Yang Y."/>
        </authorList>
    </citation>
    <scope>NUCLEOTIDE SEQUENCE [LARGE SCALE GENOMIC DNA]</scope>
    <source>
        <strain evidence="3 4">L-25-5w-1</strain>
    </source>
</reference>
<dbReference type="PANTHER" id="PTHR43630">
    <property type="entry name" value="POLY-BETA-1,6-N-ACETYL-D-GLUCOSAMINE SYNTHASE"/>
    <property type="match status" value="1"/>
</dbReference>
<dbReference type="PANTHER" id="PTHR43630:SF2">
    <property type="entry name" value="GLYCOSYLTRANSFERASE"/>
    <property type="match status" value="1"/>
</dbReference>
<evidence type="ECO:0000313" key="4">
    <source>
        <dbReference type="Proteomes" id="UP000277007"/>
    </source>
</evidence>